<sequence length="306" mass="33664">MKFHSISKIAILAITTFTTVGAWWKPTPGTSYQIQLNGNLDTTYDVDMYDIDMYDTPNATVTELQQRGTKVVCYFSAGTYEDWRSDKDRYSSDIIGTALPEWAGENWVDIRSTKLRSILTDRMKFAKAKGCDGVDPDNVDGAFNKNGFNLTASDQLDFNKFLATTAHSLNLTVGLKNDLNQIDDLVSYFDFSINEQCVHYDECDLLVPFIKANKPVFGIEYSGNKSTVCAVANSLDFDTLFMNVSLQGGRYSCRDLSGNSSSSTTSGSNDSSSDSSSSRDTSESSSKSGMTALAFVLTLAFMLVFA</sequence>
<evidence type="ECO:0000259" key="3">
    <source>
        <dbReference type="Pfam" id="PF03537"/>
    </source>
</evidence>
<keyword evidence="5" id="KW-1185">Reference proteome</keyword>
<dbReference type="OrthoDB" id="2108802at2759"/>
<organism evidence="4 5">
    <name type="scientific">Phytophthora megakarya</name>
    <dbReference type="NCBI Taxonomy" id="4795"/>
    <lineage>
        <taxon>Eukaryota</taxon>
        <taxon>Sar</taxon>
        <taxon>Stramenopiles</taxon>
        <taxon>Oomycota</taxon>
        <taxon>Peronosporomycetes</taxon>
        <taxon>Peronosporales</taxon>
        <taxon>Peronosporaceae</taxon>
        <taxon>Phytophthora</taxon>
    </lineage>
</organism>
<feature type="chain" id="PRO_5013211589" evidence="2">
    <location>
        <begin position="23"/>
        <end position="306"/>
    </location>
</feature>
<dbReference type="STRING" id="4795.A0A225WRL2"/>
<dbReference type="Proteomes" id="UP000198211">
    <property type="component" value="Unassembled WGS sequence"/>
</dbReference>
<evidence type="ECO:0000313" key="5">
    <source>
        <dbReference type="Proteomes" id="UP000198211"/>
    </source>
</evidence>
<name>A0A225WRL2_9STRA</name>
<dbReference type="EMBL" id="NBNE01000341">
    <property type="protein sequence ID" value="OWZ20284.1"/>
    <property type="molecule type" value="Genomic_DNA"/>
</dbReference>
<feature type="signal peptide" evidence="2">
    <location>
        <begin position="1"/>
        <end position="22"/>
    </location>
</feature>
<evidence type="ECO:0000256" key="1">
    <source>
        <dbReference type="SAM" id="MobiDB-lite"/>
    </source>
</evidence>
<dbReference type="SUPFAM" id="SSF51445">
    <property type="entry name" value="(Trans)glycosidases"/>
    <property type="match status" value="1"/>
</dbReference>
<feature type="region of interest" description="Disordered" evidence="1">
    <location>
        <begin position="257"/>
        <end position="286"/>
    </location>
</feature>
<dbReference type="Pfam" id="PF03537">
    <property type="entry name" value="Glyco_hydro_114"/>
    <property type="match status" value="1"/>
</dbReference>
<reference evidence="5" key="1">
    <citation type="submission" date="2017-03" db="EMBL/GenBank/DDBJ databases">
        <title>Phytopthora megakarya and P. palmivora, two closely related causual agents of cacao black pod achieved similar genome size and gene model numbers by different mechanisms.</title>
        <authorList>
            <person name="Ali S."/>
            <person name="Shao J."/>
            <person name="Larry D.J."/>
            <person name="Kronmiller B."/>
            <person name="Shen D."/>
            <person name="Strem M.D."/>
            <person name="Melnick R.L."/>
            <person name="Guiltinan M.J."/>
            <person name="Tyler B.M."/>
            <person name="Meinhardt L.W."/>
            <person name="Bailey B.A."/>
        </authorList>
    </citation>
    <scope>NUCLEOTIDE SEQUENCE [LARGE SCALE GENOMIC DNA]</scope>
    <source>
        <strain evidence="5">zdho120</strain>
    </source>
</reference>
<protein>
    <submittedName>
        <fullName evidence="4">Endoglucanase</fullName>
    </submittedName>
</protein>
<gene>
    <name evidence="4" type="ORF">PHMEG_0005323</name>
</gene>
<dbReference type="AlphaFoldDB" id="A0A225WRL2"/>
<dbReference type="PANTHER" id="PTHR35273">
    <property type="entry name" value="ALPHA-1,4 POLYGALACTOSAMINIDASE, PUTATIVE (AFU_ORTHOLOGUE AFUA_3G07890)-RELATED"/>
    <property type="match status" value="1"/>
</dbReference>
<dbReference type="PANTHER" id="PTHR35273:SF2">
    <property type="entry name" value="ALPHA-GALACTOSIDASE"/>
    <property type="match status" value="1"/>
</dbReference>
<evidence type="ECO:0000256" key="2">
    <source>
        <dbReference type="SAM" id="SignalP"/>
    </source>
</evidence>
<evidence type="ECO:0000313" key="4">
    <source>
        <dbReference type="EMBL" id="OWZ20284.1"/>
    </source>
</evidence>
<dbReference type="InterPro" id="IPR017853">
    <property type="entry name" value="GH"/>
</dbReference>
<proteinExistence type="predicted"/>
<keyword evidence="2" id="KW-0732">Signal</keyword>
<accession>A0A225WRL2</accession>
<dbReference type="Gene3D" id="3.20.20.70">
    <property type="entry name" value="Aldolase class I"/>
    <property type="match status" value="1"/>
</dbReference>
<comment type="caution">
    <text evidence="4">The sequence shown here is derived from an EMBL/GenBank/DDBJ whole genome shotgun (WGS) entry which is preliminary data.</text>
</comment>
<feature type="domain" description="Glycoside-hydrolase family GH114 TIM-barrel" evidence="3">
    <location>
        <begin position="31"/>
        <end position="247"/>
    </location>
</feature>
<dbReference type="InterPro" id="IPR013785">
    <property type="entry name" value="Aldolase_TIM"/>
</dbReference>
<dbReference type="InterPro" id="IPR004352">
    <property type="entry name" value="GH114_TIM-barrel"/>
</dbReference>